<dbReference type="Proteomes" id="UP000029121">
    <property type="component" value="Unassembled WGS sequence"/>
</dbReference>
<feature type="compositionally biased region" description="Basic and acidic residues" evidence="1">
    <location>
        <begin position="44"/>
        <end position="56"/>
    </location>
</feature>
<gene>
    <name evidence="2" type="ORF">CARUB_v10028047mg</name>
</gene>
<dbReference type="EMBL" id="KB870812">
    <property type="protein sequence ID" value="EOA14751.1"/>
    <property type="molecule type" value="Genomic_DNA"/>
</dbReference>
<sequence length="56" mass="6128">MPNEGIIAGSSISVQAQKRNINYHGRRLMLIEAKPSKSKKGGGRRSDDPGSPDRHK</sequence>
<keyword evidence="3" id="KW-1185">Reference proteome</keyword>
<accession>R0F0F9</accession>
<evidence type="ECO:0000313" key="2">
    <source>
        <dbReference type="EMBL" id="EOA14751.1"/>
    </source>
</evidence>
<reference evidence="3" key="1">
    <citation type="journal article" date="2013" name="Nat. Genet.">
        <title>The Capsella rubella genome and the genomic consequences of rapid mating system evolution.</title>
        <authorList>
            <person name="Slotte T."/>
            <person name="Hazzouri K.M."/>
            <person name="Agren J.A."/>
            <person name="Koenig D."/>
            <person name="Maumus F."/>
            <person name="Guo Y.L."/>
            <person name="Steige K."/>
            <person name="Platts A.E."/>
            <person name="Escobar J.S."/>
            <person name="Newman L.K."/>
            <person name="Wang W."/>
            <person name="Mandakova T."/>
            <person name="Vello E."/>
            <person name="Smith L.M."/>
            <person name="Henz S.R."/>
            <person name="Steffen J."/>
            <person name="Takuno S."/>
            <person name="Brandvain Y."/>
            <person name="Coop G."/>
            <person name="Andolfatto P."/>
            <person name="Hu T.T."/>
            <person name="Blanchette M."/>
            <person name="Clark R.M."/>
            <person name="Quesneville H."/>
            <person name="Nordborg M."/>
            <person name="Gaut B.S."/>
            <person name="Lysak M.A."/>
            <person name="Jenkins J."/>
            <person name="Grimwood J."/>
            <person name="Chapman J."/>
            <person name="Prochnik S."/>
            <person name="Shu S."/>
            <person name="Rokhsar D."/>
            <person name="Schmutz J."/>
            <person name="Weigel D."/>
            <person name="Wright S.I."/>
        </authorList>
    </citation>
    <scope>NUCLEOTIDE SEQUENCE [LARGE SCALE GENOMIC DNA]</scope>
    <source>
        <strain evidence="3">cv. Monte Gargano</strain>
    </source>
</reference>
<evidence type="ECO:0000313" key="3">
    <source>
        <dbReference type="Proteomes" id="UP000029121"/>
    </source>
</evidence>
<organism evidence="2 3">
    <name type="scientific">Capsella rubella</name>
    <dbReference type="NCBI Taxonomy" id="81985"/>
    <lineage>
        <taxon>Eukaryota</taxon>
        <taxon>Viridiplantae</taxon>
        <taxon>Streptophyta</taxon>
        <taxon>Embryophyta</taxon>
        <taxon>Tracheophyta</taxon>
        <taxon>Spermatophyta</taxon>
        <taxon>Magnoliopsida</taxon>
        <taxon>eudicotyledons</taxon>
        <taxon>Gunneridae</taxon>
        <taxon>Pentapetalae</taxon>
        <taxon>rosids</taxon>
        <taxon>malvids</taxon>
        <taxon>Brassicales</taxon>
        <taxon>Brassicaceae</taxon>
        <taxon>Camelineae</taxon>
        <taxon>Capsella</taxon>
    </lineage>
</organism>
<dbReference type="OrthoDB" id="1112556at2759"/>
<evidence type="ECO:0000256" key="1">
    <source>
        <dbReference type="SAM" id="MobiDB-lite"/>
    </source>
</evidence>
<proteinExistence type="predicted"/>
<feature type="region of interest" description="Disordered" evidence="1">
    <location>
        <begin position="31"/>
        <end position="56"/>
    </location>
</feature>
<protein>
    <submittedName>
        <fullName evidence="2">Uncharacterized protein</fullName>
    </submittedName>
</protein>
<name>R0F0F9_9BRAS</name>
<dbReference type="KEGG" id="crb:17877176"/>
<dbReference type="AlphaFoldDB" id="R0F0F9"/>